<protein>
    <recommendedName>
        <fullName evidence="4">DUF3307 domain-containing protein</fullName>
    </recommendedName>
</protein>
<feature type="transmembrane region" description="Helical" evidence="1">
    <location>
        <begin position="32"/>
        <end position="52"/>
    </location>
</feature>
<dbReference type="Proteomes" id="UP000007719">
    <property type="component" value="Chromosome"/>
</dbReference>
<feature type="transmembrane region" description="Helical" evidence="1">
    <location>
        <begin position="58"/>
        <end position="75"/>
    </location>
</feature>
<proteinExistence type="predicted"/>
<dbReference type="EnsemblBacteria" id="ACK42495">
    <property type="protein sequence ID" value="ACK42495"/>
    <property type="gene ID" value="Dtur_1216"/>
</dbReference>
<dbReference type="InParanoid" id="B8E2Z5"/>
<organism evidence="2 3">
    <name type="scientific">Dictyoglomus turgidum (strain DSM 6724 / Z-1310)</name>
    <dbReference type="NCBI Taxonomy" id="515635"/>
    <lineage>
        <taxon>Bacteria</taxon>
        <taxon>Pseudomonadati</taxon>
        <taxon>Dictyoglomota</taxon>
        <taxon>Dictyoglomia</taxon>
        <taxon>Dictyoglomales</taxon>
        <taxon>Dictyoglomaceae</taxon>
        <taxon>Dictyoglomus</taxon>
    </lineage>
</organism>
<dbReference type="HOGENOM" id="CLU_1136638_0_0_0"/>
<feature type="transmembrane region" description="Helical" evidence="1">
    <location>
        <begin position="96"/>
        <end position="117"/>
    </location>
</feature>
<dbReference type="KEGG" id="dtu:Dtur_1216"/>
<feature type="transmembrane region" description="Helical" evidence="1">
    <location>
        <begin position="175"/>
        <end position="205"/>
    </location>
</feature>
<dbReference type="STRING" id="515635.Dtur_1216"/>
<dbReference type="AlphaFoldDB" id="B8E2Z5"/>
<gene>
    <name evidence="2" type="ordered locus">Dtur_1216</name>
</gene>
<evidence type="ECO:0000313" key="2">
    <source>
        <dbReference type="EMBL" id="ACK42495.1"/>
    </source>
</evidence>
<dbReference type="EMBL" id="CP001251">
    <property type="protein sequence ID" value="ACK42495.1"/>
    <property type="molecule type" value="Genomic_DNA"/>
</dbReference>
<name>B8E2Z5_DICTD</name>
<dbReference type="OrthoDB" id="8536716at2"/>
<keyword evidence="1" id="KW-1133">Transmembrane helix</keyword>
<evidence type="ECO:0000313" key="3">
    <source>
        <dbReference type="Proteomes" id="UP000007719"/>
    </source>
</evidence>
<feature type="transmembrane region" description="Helical" evidence="1">
    <location>
        <begin position="217"/>
        <end position="238"/>
    </location>
</feature>
<evidence type="ECO:0008006" key="4">
    <source>
        <dbReference type="Google" id="ProtNLM"/>
    </source>
</evidence>
<sequence length="244" mass="28926">MFWFLRLFLAHLIADFPLQTNKIFEFKRSTPYGILAHTGIYFLISVILSIPYLRYLDAVIFLIFLFSIHTLIDVSKVRNFLSKDGLKEFLLDQFKHFLSLMLVFLLPSGNRVLYLSLPESLRFIERFYNSDYYILLGIGYFFVSFAGTIFYFYIVKTFGIKNFFGKEGISTKSKYLEVLFRSVIFFVYYKFSFFYSLIVFLMLRILEILANKNYKGVGSIFLIVLYDFVFIFSMIYFLNNLLGT</sequence>
<evidence type="ECO:0000256" key="1">
    <source>
        <dbReference type="SAM" id="Phobius"/>
    </source>
</evidence>
<reference evidence="3" key="1">
    <citation type="journal article" date="2016" name="Front. Microbiol.">
        <title>The complete genome sequence of hyperthermophile Dictyoglomus turgidum DSM 6724 reveals a specialized carbohydrate fermentor.</title>
        <authorList>
            <person name="Brumm P.J."/>
            <person name="Gowda K."/>
            <person name="Robb F.T."/>
            <person name="Mead D.A."/>
        </authorList>
    </citation>
    <scope>NUCLEOTIDE SEQUENCE [LARGE SCALE GENOMIC DNA]</scope>
    <source>
        <strain evidence="3">DSM 6724 / Z-1310</strain>
    </source>
</reference>
<dbReference type="InterPro" id="IPR021737">
    <property type="entry name" value="Phage_phiKZ_Orf197"/>
</dbReference>
<keyword evidence="3" id="KW-1185">Reference proteome</keyword>
<accession>B8E2Z5</accession>
<dbReference type="PATRIC" id="fig|515635.4.peg.1254"/>
<keyword evidence="1" id="KW-0472">Membrane</keyword>
<dbReference type="Pfam" id="PF11750">
    <property type="entry name" value="DUF3307"/>
    <property type="match status" value="1"/>
</dbReference>
<keyword evidence="1" id="KW-0812">Transmembrane</keyword>
<dbReference type="RefSeq" id="WP_012583577.1">
    <property type="nucleotide sequence ID" value="NC_011661.1"/>
</dbReference>
<feature type="transmembrane region" description="Helical" evidence="1">
    <location>
        <begin position="132"/>
        <end position="154"/>
    </location>
</feature>